<protein>
    <submittedName>
        <fullName evidence="1">Uncharacterized protein</fullName>
    </submittedName>
</protein>
<proteinExistence type="predicted"/>
<dbReference type="Proteomes" id="UP001055811">
    <property type="component" value="Linkage Group LG01"/>
</dbReference>
<sequence>MWGASKYPIIVIQDSTNTESIETTKSVLIASTHIHLKCNNFVKYTLNLPTVCPRILLSGPAGSEIHQETLTKALAKHFGVRFLVVDSLSLPGGSVAKETDTLLKESTRAKRANFFTKRVKRAGAMHSKKGDIHGCLNGVCGSTTCSYAQPKQEASTTTSKSHTFKEEELEEFQKLKVKKEAKGEKLKRAQEMLEPMDDGVIDGDEGDAEEKPKLDIVSLNSKGIQVQVDSFIVLYFEYNNI</sequence>
<evidence type="ECO:0000313" key="2">
    <source>
        <dbReference type="Proteomes" id="UP001055811"/>
    </source>
</evidence>
<organism evidence="1 2">
    <name type="scientific">Cichorium intybus</name>
    <name type="common">Chicory</name>
    <dbReference type="NCBI Taxonomy" id="13427"/>
    <lineage>
        <taxon>Eukaryota</taxon>
        <taxon>Viridiplantae</taxon>
        <taxon>Streptophyta</taxon>
        <taxon>Embryophyta</taxon>
        <taxon>Tracheophyta</taxon>
        <taxon>Spermatophyta</taxon>
        <taxon>Magnoliopsida</taxon>
        <taxon>eudicotyledons</taxon>
        <taxon>Gunneridae</taxon>
        <taxon>Pentapetalae</taxon>
        <taxon>asterids</taxon>
        <taxon>campanulids</taxon>
        <taxon>Asterales</taxon>
        <taxon>Asteraceae</taxon>
        <taxon>Cichorioideae</taxon>
        <taxon>Cichorieae</taxon>
        <taxon>Cichoriinae</taxon>
        <taxon>Cichorium</taxon>
    </lineage>
</organism>
<dbReference type="EMBL" id="CM042009">
    <property type="protein sequence ID" value="KAI3792320.1"/>
    <property type="molecule type" value="Genomic_DNA"/>
</dbReference>
<reference evidence="1 2" key="2">
    <citation type="journal article" date="2022" name="Mol. Ecol. Resour.">
        <title>The genomes of chicory, endive, great burdock and yacon provide insights into Asteraceae paleo-polyploidization history and plant inulin production.</title>
        <authorList>
            <person name="Fan W."/>
            <person name="Wang S."/>
            <person name="Wang H."/>
            <person name="Wang A."/>
            <person name="Jiang F."/>
            <person name="Liu H."/>
            <person name="Zhao H."/>
            <person name="Xu D."/>
            <person name="Zhang Y."/>
        </authorList>
    </citation>
    <scope>NUCLEOTIDE SEQUENCE [LARGE SCALE GENOMIC DNA]</scope>
    <source>
        <strain evidence="2">cv. Punajuju</strain>
        <tissue evidence="1">Leaves</tissue>
    </source>
</reference>
<evidence type="ECO:0000313" key="1">
    <source>
        <dbReference type="EMBL" id="KAI3792320.1"/>
    </source>
</evidence>
<accession>A0ACB9HAV7</accession>
<comment type="caution">
    <text evidence="1">The sequence shown here is derived from an EMBL/GenBank/DDBJ whole genome shotgun (WGS) entry which is preliminary data.</text>
</comment>
<keyword evidence="2" id="KW-1185">Reference proteome</keyword>
<name>A0ACB9HAV7_CICIN</name>
<reference evidence="2" key="1">
    <citation type="journal article" date="2022" name="Mol. Ecol. Resour.">
        <title>The genomes of chicory, endive, great burdock and yacon provide insights into Asteraceae palaeo-polyploidization history and plant inulin production.</title>
        <authorList>
            <person name="Fan W."/>
            <person name="Wang S."/>
            <person name="Wang H."/>
            <person name="Wang A."/>
            <person name="Jiang F."/>
            <person name="Liu H."/>
            <person name="Zhao H."/>
            <person name="Xu D."/>
            <person name="Zhang Y."/>
        </authorList>
    </citation>
    <scope>NUCLEOTIDE SEQUENCE [LARGE SCALE GENOMIC DNA]</scope>
    <source>
        <strain evidence="2">cv. Punajuju</strain>
    </source>
</reference>
<gene>
    <name evidence="1" type="ORF">L2E82_06195</name>
</gene>